<dbReference type="OrthoDB" id="6882680at2"/>
<dbReference type="InterPro" id="IPR016162">
    <property type="entry name" value="Ald_DH_N"/>
</dbReference>
<dbReference type="InterPro" id="IPR029510">
    <property type="entry name" value="Ald_DH_CS_GLU"/>
</dbReference>
<dbReference type="Gene3D" id="3.40.605.10">
    <property type="entry name" value="Aldehyde Dehydrogenase, Chain A, domain 1"/>
    <property type="match status" value="1"/>
</dbReference>
<dbReference type="GO" id="GO:0016620">
    <property type="term" value="F:oxidoreductase activity, acting on the aldehyde or oxo group of donors, NAD or NADP as acceptor"/>
    <property type="evidence" value="ECO:0007669"/>
    <property type="project" value="InterPro"/>
</dbReference>
<evidence type="ECO:0000259" key="4">
    <source>
        <dbReference type="Pfam" id="PF00171"/>
    </source>
</evidence>
<dbReference type="PROSITE" id="PS00687">
    <property type="entry name" value="ALDEHYDE_DEHYDR_GLU"/>
    <property type="match status" value="1"/>
</dbReference>
<keyword evidence="6" id="KW-1185">Reference proteome</keyword>
<name>N1UXW6_9MICC</name>
<sequence>MTGKRTIRNFINGQYVDSIDGHTQDLIDPFSGEVFAVAPVSGDKDVDAAYQAASTAFTAWKRTTPAERQLALLRLADAVEARQDELIALESQNTGKPLALVKSEEITGMVDHLRFFGGAARVLEGKSAGEYMEDHTSWIRREPVGVVGQIAPWNYPMMMAVWKIAPALAGGNTIVLKPSETTPESTLLLAELAAEFLPEGVLNVVCGDGGTGRKVVSHPQADMVSLTGSVGAGMDVAASAAPDLKRVHLELGGKAPVIIFDDADVEAAAEAIAIGGYFNAGQDCTASTRVLAAPGVHDRFVEALTRQAEAVVTAYDRGLDDEDALLPPLNNSRQFERVSGFIDRLPAHAVINTGGCRLGDRGFHYAPTVVSNLRQDDEIVQNEVFGPVITVQKFTDEAQALELANGVPYALASSVWTRDFGLAMRMSRELDFGTVWINTHIPLVAEMPHGGFKHSGYGKDLSMYGLEDYTRVKHVMANINS</sequence>
<evidence type="ECO:0000313" key="5">
    <source>
        <dbReference type="EMBL" id="EMY35231.1"/>
    </source>
</evidence>
<comment type="similarity">
    <text evidence="3">Belongs to the aldehyde dehydrogenase family.</text>
</comment>
<dbReference type="AlphaFoldDB" id="N1UXW6"/>
<gene>
    <name evidence="5" type="ORF">D477_005481</name>
</gene>
<dbReference type="InterPro" id="IPR016161">
    <property type="entry name" value="Ald_DH/histidinol_DH"/>
</dbReference>
<dbReference type="InterPro" id="IPR016160">
    <property type="entry name" value="Ald_DH_CS_CYS"/>
</dbReference>
<dbReference type="Pfam" id="PF00171">
    <property type="entry name" value="Aldedh"/>
    <property type="match status" value="1"/>
</dbReference>
<evidence type="ECO:0000256" key="3">
    <source>
        <dbReference type="RuleBase" id="RU003345"/>
    </source>
</evidence>
<dbReference type="SUPFAM" id="SSF53720">
    <property type="entry name" value="ALDH-like"/>
    <property type="match status" value="1"/>
</dbReference>
<dbReference type="InterPro" id="IPR015590">
    <property type="entry name" value="Aldehyde_DH_dom"/>
</dbReference>
<dbReference type="Proteomes" id="UP000010729">
    <property type="component" value="Unassembled WGS sequence"/>
</dbReference>
<evidence type="ECO:0000256" key="2">
    <source>
        <dbReference type="PROSITE-ProRule" id="PRU10007"/>
    </source>
</evidence>
<dbReference type="RefSeq" id="WP_005267869.1">
    <property type="nucleotide sequence ID" value="NZ_ANPE02000080.1"/>
</dbReference>
<dbReference type="FunFam" id="3.40.605.10:FF:000001">
    <property type="entry name" value="Aldehyde dehydrogenase 1"/>
    <property type="match status" value="1"/>
</dbReference>
<dbReference type="PANTHER" id="PTHR11699">
    <property type="entry name" value="ALDEHYDE DEHYDROGENASE-RELATED"/>
    <property type="match status" value="1"/>
</dbReference>
<dbReference type="Gene3D" id="3.40.309.10">
    <property type="entry name" value="Aldehyde Dehydrogenase, Chain A, domain 2"/>
    <property type="match status" value="1"/>
</dbReference>
<reference evidence="5 6" key="1">
    <citation type="journal article" date="2013" name="Genome Announc.">
        <title>Draft Genome Sequence of Arthrobacter crystallopoietes Strain BAB-32, Revealing Genes for Bioremediation.</title>
        <authorList>
            <person name="Joshi M.N."/>
            <person name="Pandit A.S."/>
            <person name="Sharma A."/>
            <person name="Pandya R.V."/>
            <person name="Desai S.M."/>
            <person name="Saxena A.K."/>
            <person name="Bagatharia S.B."/>
        </authorList>
    </citation>
    <scope>NUCLEOTIDE SEQUENCE [LARGE SCALE GENOMIC DNA]</scope>
    <source>
        <strain evidence="5 6">BAB-32</strain>
    </source>
</reference>
<dbReference type="PROSITE" id="PS00070">
    <property type="entry name" value="ALDEHYDE_DEHYDR_CYS"/>
    <property type="match status" value="1"/>
</dbReference>
<evidence type="ECO:0000256" key="1">
    <source>
        <dbReference type="ARBA" id="ARBA00023002"/>
    </source>
</evidence>
<proteinExistence type="inferred from homology"/>
<dbReference type="InterPro" id="IPR015657">
    <property type="entry name" value="Aminobutyraldehyde_DH"/>
</dbReference>
<evidence type="ECO:0000313" key="6">
    <source>
        <dbReference type="Proteomes" id="UP000010729"/>
    </source>
</evidence>
<keyword evidence="1 3" id="KW-0560">Oxidoreductase</keyword>
<dbReference type="InterPro" id="IPR016163">
    <property type="entry name" value="Ald_DH_C"/>
</dbReference>
<dbReference type="EMBL" id="ANPE02000080">
    <property type="protein sequence ID" value="EMY35231.1"/>
    <property type="molecule type" value="Genomic_DNA"/>
</dbReference>
<accession>N1UXW6</accession>
<protein>
    <submittedName>
        <fullName evidence="5">Aldehyde dehydrogenase</fullName>
    </submittedName>
</protein>
<dbReference type="NCBIfam" id="NF010000">
    <property type="entry name" value="PRK13473.1"/>
    <property type="match status" value="1"/>
</dbReference>
<feature type="domain" description="Aldehyde dehydrogenase" evidence="4">
    <location>
        <begin position="18"/>
        <end position="475"/>
    </location>
</feature>
<organism evidence="5 6">
    <name type="scientific">Arthrobacter crystallopoietes BAB-32</name>
    <dbReference type="NCBI Taxonomy" id="1246476"/>
    <lineage>
        <taxon>Bacteria</taxon>
        <taxon>Bacillati</taxon>
        <taxon>Actinomycetota</taxon>
        <taxon>Actinomycetes</taxon>
        <taxon>Micrococcales</taxon>
        <taxon>Micrococcaceae</taxon>
        <taxon>Crystallibacter</taxon>
    </lineage>
</organism>
<dbReference type="CDD" id="cd07092">
    <property type="entry name" value="ALDH_ABALDH-YdcW"/>
    <property type="match status" value="1"/>
</dbReference>
<comment type="caution">
    <text evidence="5">The sequence shown here is derived from an EMBL/GenBank/DDBJ whole genome shotgun (WGS) entry which is preliminary data.</text>
</comment>
<feature type="active site" evidence="2">
    <location>
        <position position="250"/>
    </location>
</feature>